<organism evidence="1 2">
    <name type="scientific">Olea europaea subsp. europaea</name>
    <dbReference type="NCBI Taxonomy" id="158383"/>
    <lineage>
        <taxon>Eukaryota</taxon>
        <taxon>Viridiplantae</taxon>
        <taxon>Streptophyta</taxon>
        <taxon>Embryophyta</taxon>
        <taxon>Tracheophyta</taxon>
        <taxon>Spermatophyta</taxon>
        <taxon>Magnoliopsida</taxon>
        <taxon>eudicotyledons</taxon>
        <taxon>Gunneridae</taxon>
        <taxon>Pentapetalae</taxon>
        <taxon>asterids</taxon>
        <taxon>lamiids</taxon>
        <taxon>Lamiales</taxon>
        <taxon>Oleaceae</taxon>
        <taxon>Oleeae</taxon>
        <taxon>Olea</taxon>
    </lineage>
</organism>
<protein>
    <submittedName>
        <fullName evidence="1">CBL-interacting serine threonine- kinase 3-like isoform X1</fullName>
    </submittedName>
</protein>
<evidence type="ECO:0000313" key="1">
    <source>
        <dbReference type="EMBL" id="CAA2942931.1"/>
    </source>
</evidence>
<gene>
    <name evidence="1" type="ORF">OLEA9_A107108</name>
</gene>
<keyword evidence="1" id="KW-0808">Transferase</keyword>
<dbReference type="GO" id="GO:0016301">
    <property type="term" value="F:kinase activity"/>
    <property type="evidence" value="ECO:0007669"/>
    <property type="project" value="UniProtKB-KW"/>
</dbReference>
<keyword evidence="2" id="KW-1185">Reference proteome</keyword>
<evidence type="ECO:0000313" key="2">
    <source>
        <dbReference type="Proteomes" id="UP000594638"/>
    </source>
</evidence>
<proteinExistence type="predicted"/>
<sequence>MIDTFVQRITILEILKDEKFKKDYKQPVFDEKEDTNLNDVEAVFKDSEEYLVKEKKEQLPGAMNAFELISMSKGLKPYRSKTSSFTVHADVSTDAFPSSPFQWLNASSKREKKETRIGFQNWVK</sequence>
<accession>A0A8S0PG30</accession>
<reference evidence="1 2" key="1">
    <citation type="submission" date="2019-12" db="EMBL/GenBank/DDBJ databases">
        <authorList>
            <person name="Alioto T."/>
            <person name="Alioto T."/>
            <person name="Gomez Garrido J."/>
        </authorList>
    </citation>
    <scope>NUCLEOTIDE SEQUENCE [LARGE SCALE GENOMIC DNA]</scope>
</reference>
<dbReference type="OrthoDB" id="1927112at2759"/>
<keyword evidence="1" id="KW-0418">Kinase</keyword>
<name>A0A8S0PG30_OLEEU</name>
<comment type="caution">
    <text evidence="1">The sequence shown here is derived from an EMBL/GenBank/DDBJ whole genome shotgun (WGS) entry which is preliminary data.</text>
</comment>
<dbReference type="AlphaFoldDB" id="A0A8S0PG30"/>
<dbReference type="Gramene" id="OE9A107108T1">
    <property type="protein sequence ID" value="OE9A107108C1"/>
    <property type="gene ID" value="OE9A107108"/>
</dbReference>
<dbReference type="EMBL" id="CACTIH010000053">
    <property type="protein sequence ID" value="CAA2942931.1"/>
    <property type="molecule type" value="Genomic_DNA"/>
</dbReference>
<dbReference type="Proteomes" id="UP000594638">
    <property type="component" value="Unassembled WGS sequence"/>
</dbReference>